<keyword evidence="4" id="KW-1185">Reference proteome</keyword>
<dbReference type="Gene3D" id="2.60.120.470">
    <property type="entry name" value="PITH domain"/>
    <property type="match status" value="1"/>
</dbReference>
<dbReference type="OrthoDB" id="10263751at2759"/>
<dbReference type="InterPro" id="IPR037047">
    <property type="entry name" value="PITH_dom_sf"/>
</dbReference>
<dbReference type="PROSITE" id="PS51532">
    <property type="entry name" value="PITH"/>
    <property type="match status" value="1"/>
</dbReference>
<dbReference type="InterPro" id="IPR010400">
    <property type="entry name" value="PITH_dom"/>
</dbReference>
<accession>A0A5C3MDY5</accession>
<evidence type="ECO:0000256" key="1">
    <source>
        <dbReference type="ARBA" id="ARBA00025788"/>
    </source>
</evidence>
<reference evidence="3 4" key="1">
    <citation type="journal article" date="2019" name="Nat. Ecol. Evol.">
        <title>Megaphylogeny resolves global patterns of mushroom evolution.</title>
        <authorList>
            <person name="Varga T."/>
            <person name="Krizsan K."/>
            <person name="Foldi C."/>
            <person name="Dima B."/>
            <person name="Sanchez-Garcia M."/>
            <person name="Sanchez-Ramirez S."/>
            <person name="Szollosi G.J."/>
            <person name="Szarkandi J.G."/>
            <person name="Papp V."/>
            <person name="Albert L."/>
            <person name="Andreopoulos W."/>
            <person name="Angelini C."/>
            <person name="Antonin V."/>
            <person name="Barry K.W."/>
            <person name="Bougher N.L."/>
            <person name="Buchanan P."/>
            <person name="Buyck B."/>
            <person name="Bense V."/>
            <person name="Catcheside P."/>
            <person name="Chovatia M."/>
            <person name="Cooper J."/>
            <person name="Damon W."/>
            <person name="Desjardin D."/>
            <person name="Finy P."/>
            <person name="Geml J."/>
            <person name="Haridas S."/>
            <person name="Hughes K."/>
            <person name="Justo A."/>
            <person name="Karasinski D."/>
            <person name="Kautmanova I."/>
            <person name="Kiss B."/>
            <person name="Kocsube S."/>
            <person name="Kotiranta H."/>
            <person name="LaButti K.M."/>
            <person name="Lechner B.E."/>
            <person name="Liimatainen K."/>
            <person name="Lipzen A."/>
            <person name="Lukacs Z."/>
            <person name="Mihaltcheva S."/>
            <person name="Morgado L.N."/>
            <person name="Niskanen T."/>
            <person name="Noordeloos M.E."/>
            <person name="Ohm R.A."/>
            <person name="Ortiz-Santana B."/>
            <person name="Ovrebo C."/>
            <person name="Racz N."/>
            <person name="Riley R."/>
            <person name="Savchenko A."/>
            <person name="Shiryaev A."/>
            <person name="Soop K."/>
            <person name="Spirin V."/>
            <person name="Szebenyi C."/>
            <person name="Tomsovsky M."/>
            <person name="Tulloss R.E."/>
            <person name="Uehling J."/>
            <person name="Grigoriev I.V."/>
            <person name="Vagvolgyi C."/>
            <person name="Papp T."/>
            <person name="Martin F.M."/>
            <person name="Miettinen O."/>
            <person name="Hibbett D.S."/>
            <person name="Nagy L.G."/>
        </authorList>
    </citation>
    <scope>NUCLEOTIDE SEQUENCE [LARGE SCALE GENOMIC DNA]</scope>
    <source>
        <strain evidence="3 4">CBS 166.37</strain>
    </source>
</reference>
<proteinExistence type="inferred from homology"/>
<dbReference type="InterPro" id="IPR008979">
    <property type="entry name" value="Galactose-bd-like_sf"/>
</dbReference>
<evidence type="ECO:0000259" key="2">
    <source>
        <dbReference type="PROSITE" id="PS51532"/>
    </source>
</evidence>
<protein>
    <submittedName>
        <fullName evidence="3">PITH domain-containing protein</fullName>
    </submittedName>
</protein>
<dbReference type="Pfam" id="PF06201">
    <property type="entry name" value="PITH"/>
    <property type="match status" value="1"/>
</dbReference>
<dbReference type="InterPro" id="IPR045099">
    <property type="entry name" value="PITH1-like"/>
</dbReference>
<dbReference type="Proteomes" id="UP000308652">
    <property type="component" value="Unassembled WGS sequence"/>
</dbReference>
<feature type="domain" description="PITH" evidence="2">
    <location>
        <begin position="33"/>
        <end position="209"/>
    </location>
</feature>
<dbReference type="STRING" id="68775.A0A5C3MDY5"/>
<dbReference type="EMBL" id="ML213592">
    <property type="protein sequence ID" value="TFK42855.1"/>
    <property type="molecule type" value="Genomic_DNA"/>
</dbReference>
<gene>
    <name evidence="3" type="ORF">BDQ12DRAFT_295859</name>
</gene>
<comment type="similarity">
    <text evidence="1">Belongs to the PITHD1 family.</text>
</comment>
<dbReference type="AlphaFoldDB" id="A0A5C3MDY5"/>
<sequence length="209" mass="23468">MSMDRTSQNIIYHRHQYQLYSGNSFVMASSTPSKHTGDSSVVSLLEFLDLSQLNCLNESSQHTLKSITGSKSRNASSEYLLSDADEQLLLNIPFNQAVRIHSILFQTSNESQAPHIVKIFANRPSIGFEDVEDAEEPDVAQALTLSKEEVLEGKPVSLRFVRFQHVNSLHIFVALNHGRTDETRIDCIDIFGFPVETTKDLSGLRNQDD</sequence>
<evidence type="ECO:0000313" key="3">
    <source>
        <dbReference type="EMBL" id="TFK42855.1"/>
    </source>
</evidence>
<dbReference type="PANTHER" id="PTHR12175:SF5">
    <property type="entry name" value="OS03G0795500 PROTEIN"/>
    <property type="match status" value="1"/>
</dbReference>
<dbReference type="PANTHER" id="PTHR12175">
    <property type="entry name" value="AD039 HT014 THIOREDOXIN FAMILY TRP26"/>
    <property type="match status" value="1"/>
</dbReference>
<evidence type="ECO:0000313" key="4">
    <source>
        <dbReference type="Proteomes" id="UP000308652"/>
    </source>
</evidence>
<dbReference type="GO" id="GO:0005737">
    <property type="term" value="C:cytoplasm"/>
    <property type="evidence" value="ECO:0007669"/>
    <property type="project" value="UniProtKB-ARBA"/>
</dbReference>
<dbReference type="SUPFAM" id="SSF49785">
    <property type="entry name" value="Galactose-binding domain-like"/>
    <property type="match status" value="1"/>
</dbReference>
<organism evidence="3 4">
    <name type="scientific">Crucibulum laeve</name>
    <dbReference type="NCBI Taxonomy" id="68775"/>
    <lineage>
        <taxon>Eukaryota</taxon>
        <taxon>Fungi</taxon>
        <taxon>Dikarya</taxon>
        <taxon>Basidiomycota</taxon>
        <taxon>Agaricomycotina</taxon>
        <taxon>Agaricomycetes</taxon>
        <taxon>Agaricomycetidae</taxon>
        <taxon>Agaricales</taxon>
        <taxon>Agaricineae</taxon>
        <taxon>Nidulariaceae</taxon>
        <taxon>Crucibulum</taxon>
    </lineage>
</organism>
<name>A0A5C3MDY5_9AGAR</name>